<reference evidence="12" key="1">
    <citation type="submission" date="2015-02" db="EMBL/GenBank/DDBJ databases">
        <title>Genome sequencing for Strongylocentrotus purpuratus.</title>
        <authorList>
            <person name="Murali S."/>
            <person name="Liu Y."/>
            <person name="Vee V."/>
            <person name="English A."/>
            <person name="Wang M."/>
            <person name="Skinner E."/>
            <person name="Han Y."/>
            <person name="Muzny D.M."/>
            <person name="Worley K.C."/>
            <person name="Gibbs R.A."/>
        </authorList>
    </citation>
    <scope>NUCLEOTIDE SEQUENCE</scope>
</reference>
<dbReference type="GO" id="GO:0016051">
    <property type="term" value="P:carbohydrate biosynthetic process"/>
    <property type="evidence" value="ECO:0007669"/>
    <property type="project" value="InterPro"/>
</dbReference>
<dbReference type="Proteomes" id="UP000007110">
    <property type="component" value="Unassembled WGS sequence"/>
</dbReference>
<comment type="subcellular location">
    <subcellularLocation>
        <location evidence="1 9">Golgi apparatus membrane</location>
        <topology evidence="1 9">Single-pass type II membrane protein</topology>
    </subcellularLocation>
</comment>
<dbReference type="RefSeq" id="XP_793773.3">
    <property type="nucleotide sequence ID" value="XM_788680.5"/>
</dbReference>
<evidence type="ECO:0000256" key="3">
    <source>
        <dbReference type="ARBA" id="ARBA00022679"/>
    </source>
</evidence>
<evidence type="ECO:0000313" key="12">
    <source>
        <dbReference type="Proteomes" id="UP000007110"/>
    </source>
</evidence>
<keyword evidence="7" id="KW-0472">Membrane</keyword>
<evidence type="ECO:0000256" key="6">
    <source>
        <dbReference type="ARBA" id="ARBA00023034"/>
    </source>
</evidence>
<keyword evidence="3 9" id="KW-0808">Transferase</keyword>
<feature type="region of interest" description="Disordered" evidence="10">
    <location>
        <begin position="90"/>
        <end position="109"/>
    </location>
</feature>
<keyword evidence="9" id="KW-0119">Carbohydrate metabolism</keyword>
<evidence type="ECO:0000256" key="2">
    <source>
        <dbReference type="ARBA" id="ARBA00006339"/>
    </source>
</evidence>
<dbReference type="OrthoDB" id="2019940at2759"/>
<proteinExistence type="inferred from homology"/>
<keyword evidence="8 9" id="KW-0325">Glycoprotein</keyword>
<dbReference type="RefSeq" id="XP_011675363.1">
    <property type="nucleotide sequence ID" value="XM_011677061.2"/>
</dbReference>
<evidence type="ECO:0000256" key="10">
    <source>
        <dbReference type="SAM" id="MobiDB-lite"/>
    </source>
</evidence>
<comment type="similarity">
    <text evidence="2 9">Belongs to the sulfotransferase 2 family.</text>
</comment>
<evidence type="ECO:0000313" key="11">
    <source>
        <dbReference type="EnsemblMetazoa" id="XP_011675363"/>
    </source>
</evidence>
<feature type="compositionally biased region" description="Basic and acidic residues" evidence="10">
    <location>
        <begin position="97"/>
        <end position="109"/>
    </location>
</feature>
<dbReference type="InterPro" id="IPR005331">
    <property type="entry name" value="Sulfotransferase"/>
</dbReference>
<keyword evidence="6 9" id="KW-0333">Golgi apparatus</keyword>
<dbReference type="InterPro" id="IPR018011">
    <property type="entry name" value="Carb_sulfotrans_8-10"/>
</dbReference>
<keyword evidence="9" id="KW-0735">Signal-anchor</keyword>
<dbReference type="GO" id="GO:0008146">
    <property type="term" value="F:sulfotransferase activity"/>
    <property type="evidence" value="ECO:0000318"/>
    <property type="project" value="GO_Central"/>
</dbReference>
<dbReference type="Pfam" id="PF03567">
    <property type="entry name" value="Sulfotransfer_2"/>
    <property type="match status" value="1"/>
</dbReference>
<dbReference type="KEGG" id="spu:589022"/>
<sequence length="395" mass="46596">MIRGRFLRRWGMMSFIMACFVYTAVYLSTIHTFEVSISLEKPRKNNPPPFPWEHPDPAPENDKAGKFSNRAIQEHPDSLQNLTEKLKTKTETMVQKSENEDTEIRTDQKKDSVEDFMSAQSEVNRLRRELILDQCAKHPELNQGGITDNTYRHIYVNDKHKLLYCFIPKVGCSNWKRVMMILNGSTKTFSGMSSDEVHFSNGMKRLAGFTRREQQHKLQTFKKFVYVRNPFVRVLSAFNNKYGDVVQYRKEKYFQGFAKTIMKQFRSHATMKELKTGENITWTEFVQFLTQPKRPFFDDHWEEMFKTCLPCKIKYDYVGNLETVSEDATYMLTDLQLDSLVKFPSKSNSHPTNSTAEFEKAFRNLPKDNLKKLWKIYEKDFEIFGYPKPNFIEEL</sequence>
<dbReference type="InParanoid" id="A0A7M7HLG1"/>
<reference evidence="11" key="2">
    <citation type="submission" date="2021-01" db="UniProtKB">
        <authorList>
            <consortium name="EnsemblMetazoa"/>
        </authorList>
    </citation>
    <scope>IDENTIFICATION</scope>
</reference>
<dbReference type="EnsemblMetazoa" id="XM_788680">
    <property type="protein sequence ID" value="XP_793773"/>
    <property type="gene ID" value="LOC589022"/>
</dbReference>
<dbReference type="EC" id="2.8.2.-" evidence="9"/>
<evidence type="ECO:0000256" key="5">
    <source>
        <dbReference type="ARBA" id="ARBA00022989"/>
    </source>
</evidence>
<dbReference type="FunCoup" id="A0A7M7HLG1">
    <property type="interactions" value="29"/>
</dbReference>
<evidence type="ECO:0000256" key="8">
    <source>
        <dbReference type="ARBA" id="ARBA00023180"/>
    </source>
</evidence>
<keyword evidence="12" id="KW-1185">Reference proteome</keyword>
<dbReference type="GeneID" id="589022"/>
<dbReference type="PANTHER" id="PTHR12137">
    <property type="entry name" value="CARBOHYDRATE SULFOTRANSFERASE"/>
    <property type="match status" value="1"/>
</dbReference>
<keyword evidence="4" id="KW-0812">Transmembrane</keyword>
<evidence type="ECO:0000256" key="1">
    <source>
        <dbReference type="ARBA" id="ARBA00004323"/>
    </source>
</evidence>
<dbReference type="EnsemblMetazoa" id="XM_011677061">
    <property type="protein sequence ID" value="XP_011675363"/>
    <property type="gene ID" value="LOC589022"/>
</dbReference>
<dbReference type="GO" id="GO:0000139">
    <property type="term" value="C:Golgi membrane"/>
    <property type="evidence" value="ECO:0007669"/>
    <property type="project" value="UniProtKB-SubCell"/>
</dbReference>
<evidence type="ECO:0000256" key="9">
    <source>
        <dbReference type="RuleBase" id="RU364020"/>
    </source>
</evidence>
<accession>A0A7M7HLG1</accession>
<protein>
    <recommendedName>
        <fullName evidence="9">Carbohydrate sulfotransferase</fullName>
        <ecNumber evidence="9">2.8.2.-</ecNumber>
    </recommendedName>
</protein>
<dbReference type="AlphaFoldDB" id="A0A7M7HLG1"/>
<keyword evidence="5" id="KW-1133">Transmembrane helix</keyword>
<dbReference type="PANTHER" id="PTHR12137:SF54">
    <property type="entry name" value="CARBOHYDRATE SULFOTRANSFERASE"/>
    <property type="match status" value="1"/>
</dbReference>
<organism evidence="11 12">
    <name type="scientific">Strongylocentrotus purpuratus</name>
    <name type="common">Purple sea urchin</name>
    <dbReference type="NCBI Taxonomy" id="7668"/>
    <lineage>
        <taxon>Eukaryota</taxon>
        <taxon>Metazoa</taxon>
        <taxon>Echinodermata</taxon>
        <taxon>Eleutherozoa</taxon>
        <taxon>Echinozoa</taxon>
        <taxon>Echinoidea</taxon>
        <taxon>Euechinoidea</taxon>
        <taxon>Echinacea</taxon>
        <taxon>Camarodonta</taxon>
        <taxon>Echinidea</taxon>
        <taxon>Strongylocentrotidae</taxon>
        <taxon>Strongylocentrotus</taxon>
    </lineage>
</organism>
<dbReference type="OMA" id="NNSEPYP"/>
<evidence type="ECO:0000256" key="7">
    <source>
        <dbReference type="ARBA" id="ARBA00023136"/>
    </source>
</evidence>
<evidence type="ECO:0000256" key="4">
    <source>
        <dbReference type="ARBA" id="ARBA00022692"/>
    </source>
</evidence>
<name>A0A7M7HLG1_STRPU</name>